<accession>A0A1I1MVI7</accession>
<protein>
    <submittedName>
        <fullName evidence="2">Uncharacterized protein</fullName>
    </submittedName>
</protein>
<reference evidence="2 3" key="1">
    <citation type="submission" date="2016-10" db="EMBL/GenBank/DDBJ databases">
        <authorList>
            <person name="de Groot N.N."/>
        </authorList>
    </citation>
    <scope>NUCLEOTIDE SEQUENCE [LARGE SCALE GENOMIC DNA]</scope>
    <source>
        <strain evidence="2 3">CGMCC 1.7056</strain>
    </source>
</reference>
<evidence type="ECO:0000256" key="1">
    <source>
        <dbReference type="SAM" id="MobiDB-lite"/>
    </source>
</evidence>
<dbReference type="AlphaFoldDB" id="A0A1I1MVI7"/>
<evidence type="ECO:0000313" key="3">
    <source>
        <dbReference type="Proteomes" id="UP000198832"/>
    </source>
</evidence>
<evidence type="ECO:0000313" key="2">
    <source>
        <dbReference type="EMBL" id="SFC89165.1"/>
    </source>
</evidence>
<sequence length="52" mass="5145">MTESEPTQNEQQAEDEADDQDAGPASQPSGAAAGDTGAESEDPDAGPASVPD</sequence>
<dbReference type="Proteomes" id="UP000198832">
    <property type="component" value="Unassembled WGS sequence"/>
</dbReference>
<keyword evidence="3" id="KW-1185">Reference proteome</keyword>
<proteinExistence type="predicted"/>
<dbReference type="RefSeq" id="WP_175507712.1">
    <property type="nucleotide sequence ID" value="NZ_FOLB01000013.1"/>
</dbReference>
<dbReference type="EMBL" id="FOLB01000013">
    <property type="protein sequence ID" value="SFC89165.1"/>
    <property type="molecule type" value="Genomic_DNA"/>
</dbReference>
<feature type="compositionally biased region" description="Acidic residues" evidence="1">
    <location>
        <begin position="12"/>
        <end position="21"/>
    </location>
</feature>
<dbReference type="STRING" id="574651.SAMN04487968_11393"/>
<organism evidence="2 3">
    <name type="scientific">Nocardioides terrae</name>
    <dbReference type="NCBI Taxonomy" id="574651"/>
    <lineage>
        <taxon>Bacteria</taxon>
        <taxon>Bacillati</taxon>
        <taxon>Actinomycetota</taxon>
        <taxon>Actinomycetes</taxon>
        <taxon>Propionibacteriales</taxon>
        <taxon>Nocardioidaceae</taxon>
        <taxon>Nocardioides</taxon>
    </lineage>
</organism>
<feature type="compositionally biased region" description="Low complexity" evidence="1">
    <location>
        <begin position="22"/>
        <end position="34"/>
    </location>
</feature>
<name>A0A1I1MVI7_9ACTN</name>
<gene>
    <name evidence="2" type="ORF">SAMN04487968_11393</name>
</gene>
<feature type="region of interest" description="Disordered" evidence="1">
    <location>
        <begin position="1"/>
        <end position="52"/>
    </location>
</feature>